<sequence>MPTPIAINPRPLSRREAKTRLASLLADRPDLAARLQVVRDMGRRVSATEVHLTTTCNIRCKGCWYFEGGFDAAVPETSDPELISRFVDSLVAKGVTQATLIGGEPTLVLPRVVPFVERLPYVTISTNGIRPLPMVGFEQVAVAISLFGGGPLDDALRGYRVNGSSFSGLFETALGHYRNDPRVIFVYALSEEGLQYVEPTVRAIQDNGNQVTFNFYSAHGSDHALRIENEQRTLAEALRVKQAYPETVVCHPYFIEALITGRTHWDGQFGYDVCPSISVDHPDHAERIRNGNPVLDGFAVYGADYQTLQFCCTSGNCADCRDSQGVYSWLLVSMNRFLDDSGRLETWLELAESYWRQWYWAQRHHTNLARQAPLAA</sequence>
<reference evidence="6 7" key="1">
    <citation type="submission" date="2021-03" db="EMBL/GenBank/DDBJ databases">
        <authorList>
            <person name="Lee D.-H."/>
        </authorList>
    </citation>
    <scope>NUCLEOTIDE SEQUENCE [LARGE SCALE GENOMIC DNA]</scope>
    <source>
        <strain evidence="6 7">MMS20-R2-23</strain>
    </source>
</reference>
<dbReference type="EMBL" id="JAGFWR010000003">
    <property type="protein sequence ID" value="MBO4161086.1"/>
    <property type="molecule type" value="Genomic_DNA"/>
</dbReference>
<dbReference type="InterPro" id="IPR013785">
    <property type="entry name" value="Aldolase_TIM"/>
</dbReference>
<protein>
    <submittedName>
        <fullName evidence="6">4Fe-4S cluster-binding domain-containing protein</fullName>
    </submittedName>
</protein>
<keyword evidence="1" id="KW-0949">S-adenosyl-L-methionine</keyword>
<evidence type="ECO:0000256" key="3">
    <source>
        <dbReference type="ARBA" id="ARBA00023004"/>
    </source>
</evidence>
<keyword evidence="3" id="KW-0408">Iron</keyword>
<dbReference type="SFLD" id="SFLDS00029">
    <property type="entry name" value="Radical_SAM"/>
    <property type="match status" value="1"/>
</dbReference>
<dbReference type="Pfam" id="PF13353">
    <property type="entry name" value="Fer4_12"/>
    <property type="match status" value="1"/>
</dbReference>
<keyword evidence="2" id="KW-0479">Metal-binding</keyword>
<keyword evidence="7" id="KW-1185">Reference proteome</keyword>
<gene>
    <name evidence="6" type="ORF">JQN83_09680</name>
</gene>
<evidence type="ECO:0000256" key="2">
    <source>
        <dbReference type="ARBA" id="ARBA00022723"/>
    </source>
</evidence>
<dbReference type="InterPro" id="IPR058240">
    <property type="entry name" value="rSAM_sf"/>
</dbReference>
<evidence type="ECO:0000256" key="4">
    <source>
        <dbReference type="ARBA" id="ARBA00023014"/>
    </source>
</evidence>
<dbReference type="SUPFAM" id="SSF102114">
    <property type="entry name" value="Radical SAM enzymes"/>
    <property type="match status" value="1"/>
</dbReference>
<evidence type="ECO:0000313" key="6">
    <source>
        <dbReference type="EMBL" id="MBO4161086.1"/>
    </source>
</evidence>
<dbReference type="PROSITE" id="PS51918">
    <property type="entry name" value="RADICAL_SAM"/>
    <property type="match status" value="1"/>
</dbReference>
<dbReference type="Proteomes" id="UP000671399">
    <property type="component" value="Unassembled WGS sequence"/>
</dbReference>
<keyword evidence="4" id="KW-0411">Iron-sulfur</keyword>
<dbReference type="CDD" id="cd01335">
    <property type="entry name" value="Radical_SAM"/>
    <property type="match status" value="1"/>
</dbReference>
<dbReference type="Gene3D" id="3.20.20.70">
    <property type="entry name" value="Aldolase class I"/>
    <property type="match status" value="1"/>
</dbReference>
<evidence type="ECO:0000256" key="1">
    <source>
        <dbReference type="ARBA" id="ARBA00022691"/>
    </source>
</evidence>
<dbReference type="RefSeq" id="WP_208566721.1">
    <property type="nucleotide sequence ID" value="NZ_JAGFWR010000003.1"/>
</dbReference>
<evidence type="ECO:0000313" key="7">
    <source>
        <dbReference type="Proteomes" id="UP000671399"/>
    </source>
</evidence>
<proteinExistence type="predicted"/>
<feature type="domain" description="Radical SAM core" evidence="5">
    <location>
        <begin position="42"/>
        <end position="245"/>
    </location>
</feature>
<comment type="caution">
    <text evidence="6">The sequence shown here is derived from an EMBL/GenBank/DDBJ whole genome shotgun (WGS) entry which is preliminary data.</text>
</comment>
<organism evidence="6 7">
    <name type="scientific">Micromonospora antibiotica</name>
    <dbReference type="NCBI Taxonomy" id="2807623"/>
    <lineage>
        <taxon>Bacteria</taxon>
        <taxon>Bacillati</taxon>
        <taxon>Actinomycetota</taxon>
        <taxon>Actinomycetes</taxon>
        <taxon>Micromonosporales</taxon>
        <taxon>Micromonosporaceae</taxon>
        <taxon>Micromonospora</taxon>
    </lineage>
</organism>
<name>A0ABS3V679_9ACTN</name>
<dbReference type="InterPro" id="IPR007197">
    <property type="entry name" value="rSAM"/>
</dbReference>
<accession>A0ABS3V679</accession>
<evidence type="ECO:0000259" key="5">
    <source>
        <dbReference type="PROSITE" id="PS51918"/>
    </source>
</evidence>